<organism evidence="2 3">
    <name type="scientific">Merismopedia glauca CCAP 1448/3</name>
    <dbReference type="NCBI Taxonomy" id="1296344"/>
    <lineage>
        <taxon>Bacteria</taxon>
        <taxon>Bacillati</taxon>
        <taxon>Cyanobacteriota</taxon>
        <taxon>Cyanophyceae</taxon>
        <taxon>Synechococcales</taxon>
        <taxon>Merismopediaceae</taxon>
        <taxon>Merismopedia</taxon>
    </lineage>
</organism>
<protein>
    <submittedName>
        <fullName evidence="2">Protein phosphatase 2C domain-containing protein</fullName>
    </submittedName>
</protein>
<dbReference type="SUPFAM" id="SSF81606">
    <property type="entry name" value="PP2C-like"/>
    <property type="match status" value="1"/>
</dbReference>
<accession>A0A2T1C9I2</accession>
<feature type="domain" description="PPM-type phosphatase" evidence="1">
    <location>
        <begin position="11"/>
        <end position="237"/>
    </location>
</feature>
<evidence type="ECO:0000313" key="2">
    <source>
        <dbReference type="EMBL" id="PSB04894.1"/>
    </source>
</evidence>
<name>A0A2T1C9I2_9CYAN</name>
<dbReference type="InterPro" id="IPR001932">
    <property type="entry name" value="PPM-type_phosphatase-like_dom"/>
</dbReference>
<reference evidence="2 3" key="2">
    <citation type="submission" date="2018-03" db="EMBL/GenBank/DDBJ databases">
        <title>The ancient ancestry and fast evolution of plastids.</title>
        <authorList>
            <person name="Moore K.R."/>
            <person name="Magnabosco C."/>
            <person name="Momper L."/>
            <person name="Gold D.A."/>
            <person name="Bosak T."/>
            <person name="Fournier G.P."/>
        </authorList>
    </citation>
    <scope>NUCLEOTIDE SEQUENCE [LARGE SCALE GENOMIC DNA]</scope>
    <source>
        <strain evidence="2 3">CCAP 1448/3</strain>
    </source>
</reference>
<evidence type="ECO:0000313" key="3">
    <source>
        <dbReference type="Proteomes" id="UP000238762"/>
    </source>
</evidence>
<gene>
    <name evidence="2" type="ORF">C7B64_02055</name>
</gene>
<reference evidence="2 3" key="1">
    <citation type="submission" date="2018-02" db="EMBL/GenBank/DDBJ databases">
        <authorList>
            <person name="Cohen D.B."/>
            <person name="Kent A.D."/>
        </authorList>
    </citation>
    <scope>NUCLEOTIDE SEQUENCE [LARGE SCALE GENOMIC DNA]</scope>
    <source>
        <strain evidence="2 3">CCAP 1448/3</strain>
    </source>
</reference>
<dbReference type="AlphaFoldDB" id="A0A2T1C9I2"/>
<keyword evidence="3" id="KW-1185">Reference proteome</keyword>
<dbReference type="Proteomes" id="UP000238762">
    <property type="component" value="Unassembled WGS sequence"/>
</dbReference>
<dbReference type="OrthoDB" id="9805674at2"/>
<dbReference type="Gene3D" id="3.60.40.10">
    <property type="entry name" value="PPM-type phosphatase domain"/>
    <property type="match status" value="1"/>
</dbReference>
<proteinExistence type="predicted"/>
<dbReference type="InterPro" id="IPR036457">
    <property type="entry name" value="PPM-type-like_dom_sf"/>
</dbReference>
<evidence type="ECO:0000259" key="1">
    <source>
        <dbReference type="Pfam" id="PF13672"/>
    </source>
</evidence>
<sequence>MAWKAVARSAIGTSHLEKGLPCQDYGSDRLFSNLLIGAVADGAGSAKYADIGAKIAVEATIAHIAKTETYLEKIGCSWQNRRSPLSESQAKRLFISSLKQVTSQLQQQATQGNYHVQELACTLIAFMATPNWVAAMQIGDGFLAMRFGWDKEYKLAFKPDKGEYINQTNFVTSANVLADMQVKVFPRRPKFLCAATDGIENVAIRLKDWYPSPGFFSVLEQYMRECDRPHEEDDYLVNLLNSKELNQRTNDDKTLLLCLYN</sequence>
<dbReference type="RefSeq" id="WP_106286999.1">
    <property type="nucleotide sequence ID" value="NZ_CAWNTC010000143.1"/>
</dbReference>
<comment type="caution">
    <text evidence="2">The sequence shown here is derived from an EMBL/GenBank/DDBJ whole genome shotgun (WGS) entry which is preliminary data.</text>
</comment>
<dbReference type="Pfam" id="PF13672">
    <property type="entry name" value="PP2C_2"/>
    <property type="match status" value="1"/>
</dbReference>
<dbReference type="EMBL" id="PVWJ01000006">
    <property type="protein sequence ID" value="PSB04894.1"/>
    <property type="molecule type" value="Genomic_DNA"/>
</dbReference>